<comment type="caution">
    <text evidence="2">The sequence shown here is derived from an EMBL/GenBank/DDBJ whole genome shotgun (WGS) entry which is preliminary data.</text>
</comment>
<sequence length="312" mass="34040">MSVPYPPPTAAMIEPLCVTPHEFLLEGRGANARTGVLLVHGLTGTPNEMRVLAKGLHKQGFTVYAVQLAGHCGTQDDLLSTRWQDWYASVEAGADRLLPHVDRLVAGGLSMGAVLSLALAQRRPQQIAGVCALSTIFRYDGWSMPFYTRLGFLLPLLKALGIGRHRLFMEQPPFGIKDEALRGRVVSQMRSGDSAAAGLPGNPWWSIIEMRRLSAHVLQRLRDVRAPCLVIHAREDDVSTPSNAEDIVRGVTHAPVELVMLDNSYHMITIDRDRRTVIARTADFVQRIAQGDVGARATPAGPAPLQKAPARG</sequence>
<name>A0A318SGK1_9BURK</name>
<dbReference type="Pfam" id="PF12146">
    <property type="entry name" value="Hydrolase_4"/>
    <property type="match status" value="1"/>
</dbReference>
<dbReference type="PANTHER" id="PTHR43798:SF33">
    <property type="entry name" value="HYDROLASE, PUTATIVE (AFU_ORTHOLOGUE AFUA_2G14860)-RELATED"/>
    <property type="match status" value="1"/>
</dbReference>
<protein>
    <submittedName>
        <fullName evidence="2">Esterase/lipase</fullName>
    </submittedName>
</protein>
<keyword evidence="3" id="KW-1185">Reference proteome</keyword>
<dbReference type="Gene3D" id="3.40.50.1820">
    <property type="entry name" value="alpha/beta hydrolase"/>
    <property type="match status" value="1"/>
</dbReference>
<dbReference type="GO" id="GO:0016020">
    <property type="term" value="C:membrane"/>
    <property type="evidence" value="ECO:0007669"/>
    <property type="project" value="TreeGrafter"/>
</dbReference>
<evidence type="ECO:0000259" key="1">
    <source>
        <dbReference type="Pfam" id="PF12146"/>
    </source>
</evidence>
<dbReference type="SUPFAM" id="SSF53474">
    <property type="entry name" value="alpha/beta-Hydrolases"/>
    <property type="match status" value="1"/>
</dbReference>
<dbReference type="PANTHER" id="PTHR43798">
    <property type="entry name" value="MONOACYLGLYCEROL LIPASE"/>
    <property type="match status" value="1"/>
</dbReference>
<proteinExistence type="predicted"/>
<dbReference type="InterPro" id="IPR022742">
    <property type="entry name" value="Hydrolase_4"/>
</dbReference>
<dbReference type="RefSeq" id="WP_110465673.1">
    <property type="nucleotide sequence ID" value="NZ_JAMOFZ010000011.1"/>
</dbReference>
<organism evidence="2 3">
    <name type="scientific">Xylophilus ampelinus</name>
    <dbReference type="NCBI Taxonomy" id="54067"/>
    <lineage>
        <taxon>Bacteria</taxon>
        <taxon>Pseudomonadati</taxon>
        <taxon>Pseudomonadota</taxon>
        <taxon>Betaproteobacteria</taxon>
        <taxon>Burkholderiales</taxon>
        <taxon>Xylophilus</taxon>
    </lineage>
</organism>
<dbReference type="AlphaFoldDB" id="A0A318SGK1"/>
<accession>A0A318SGK1</accession>
<dbReference type="OrthoDB" id="8612291at2"/>
<gene>
    <name evidence="2" type="ORF">DFQ15_11198</name>
</gene>
<dbReference type="EMBL" id="QJTC01000011">
    <property type="protein sequence ID" value="PYE77953.1"/>
    <property type="molecule type" value="Genomic_DNA"/>
</dbReference>
<feature type="domain" description="Serine aminopeptidase S33" evidence="1">
    <location>
        <begin position="32"/>
        <end position="273"/>
    </location>
</feature>
<dbReference type="Proteomes" id="UP000247540">
    <property type="component" value="Unassembled WGS sequence"/>
</dbReference>
<evidence type="ECO:0000313" key="3">
    <source>
        <dbReference type="Proteomes" id="UP000247540"/>
    </source>
</evidence>
<dbReference type="InterPro" id="IPR050266">
    <property type="entry name" value="AB_hydrolase_sf"/>
</dbReference>
<evidence type="ECO:0000313" key="2">
    <source>
        <dbReference type="EMBL" id="PYE77953.1"/>
    </source>
</evidence>
<dbReference type="InterPro" id="IPR029058">
    <property type="entry name" value="AB_hydrolase_fold"/>
</dbReference>
<reference evidence="2 3" key="1">
    <citation type="submission" date="2018-06" db="EMBL/GenBank/DDBJ databases">
        <title>Genomic Encyclopedia of Type Strains, Phase III (KMG-III): the genomes of soil and plant-associated and newly described type strains.</title>
        <authorList>
            <person name="Whitman W."/>
        </authorList>
    </citation>
    <scope>NUCLEOTIDE SEQUENCE [LARGE SCALE GENOMIC DNA]</scope>
    <source>
        <strain evidence="2 3">CECT 7646</strain>
    </source>
</reference>